<reference evidence="1" key="1">
    <citation type="submission" date="2023-03" db="EMBL/GenBank/DDBJ databases">
        <authorList>
            <person name="Steffen K."/>
            <person name="Cardenas P."/>
        </authorList>
    </citation>
    <scope>NUCLEOTIDE SEQUENCE</scope>
</reference>
<name>A0AA35ST34_GEOBA</name>
<evidence type="ECO:0000313" key="1">
    <source>
        <dbReference type="EMBL" id="CAI8034221.1"/>
    </source>
</evidence>
<accession>A0AA35ST34</accession>
<comment type="caution">
    <text evidence="1">The sequence shown here is derived from an EMBL/GenBank/DDBJ whole genome shotgun (WGS) entry which is preliminary data.</text>
</comment>
<evidence type="ECO:0000313" key="2">
    <source>
        <dbReference type="Proteomes" id="UP001174909"/>
    </source>
</evidence>
<dbReference type="Proteomes" id="UP001174909">
    <property type="component" value="Unassembled WGS sequence"/>
</dbReference>
<organism evidence="1 2">
    <name type="scientific">Geodia barretti</name>
    <name type="common">Barrett's horny sponge</name>
    <dbReference type="NCBI Taxonomy" id="519541"/>
    <lineage>
        <taxon>Eukaryota</taxon>
        <taxon>Metazoa</taxon>
        <taxon>Porifera</taxon>
        <taxon>Demospongiae</taxon>
        <taxon>Heteroscleromorpha</taxon>
        <taxon>Tetractinellida</taxon>
        <taxon>Astrophorina</taxon>
        <taxon>Geodiidae</taxon>
        <taxon>Geodia</taxon>
    </lineage>
</organism>
<keyword evidence="2" id="KW-1185">Reference proteome</keyword>
<sequence>MAGMTGIQRKSAGWGLYTCPSHLSLRHITSSPSPSLILHYITLSLIHYSLLECRTYVHHHTAVIVF</sequence>
<dbReference type="AlphaFoldDB" id="A0AA35ST34"/>
<dbReference type="EMBL" id="CASHTH010002717">
    <property type="protein sequence ID" value="CAI8034221.1"/>
    <property type="molecule type" value="Genomic_DNA"/>
</dbReference>
<protein>
    <submittedName>
        <fullName evidence="1">Uncharacterized protein</fullName>
    </submittedName>
</protein>
<proteinExistence type="predicted"/>
<gene>
    <name evidence="1" type="ORF">GBAR_LOCUS19289</name>
</gene>
<feature type="non-terminal residue" evidence="1">
    <location>
        <position position="66"/>
    </location>
</feature>